<dbReference type="AlphaFoldDB" id="W2N4B2"/>
<dbReference type="EMBL" id="KI693782">
    <property type="protein sequence ID" value="ETM42564.1"/>
    <property type="molecule type" value="Genomic_DNA"/>
</dbReference>
<accession>W2N4B2</accession>
<gene>
    <name evidence="1" type="ORF">L914_11807</name>
</gene>
<proteinExistence type="predicted"/>
<dbReference type="Proteomes" id="UP000054532">
    <property type="component" value="Unassembled WGS sequence"/>
</dbReference>
<sequence length="51" mass="6048">MSNSPYTDKFTGIALVAQRHWPESELSYRPVDTPHYWRVALGAWRRSREPM</sequence>
<protein>
    <submittedName>
        <fullName evidence="1">Uncharacterized protein</fullName>
    </submittedName>
</protein>
<name>W2N4B2_PHYNI</name>
<organism evidence="1">
    <name type="scientific">Phytophthora nicotianae</name>
    <name type="common">Potato buckeye rot agent</name>
    <name type="synonym">Phytophthora parasitica</name>
    <dbReference type="NCBI Taxonomy" id="4792"/>
    <lineage>
        <taxon>Eukaryota</taxon>
        <taxon>Sar</taxon>
        <taxon>Stramenopiles</taxon>
        <taxon>Oomycota</taxon>
        <taxon>Peronosporomycetes</taxon>
        <taxon>Peronosporales</taxon>
        <taxon>Peronosporaceae</taxon>
        <taxon>Phytophthora</taxon>
    </lineage>
</organism>
<reference evidence="1" key="1">
    <citation type="submission" date="2013-11" db="EMBL/GenBank/DDBJ databases">
        <title>The Genome Sequence of Phytophthora parasitica IAC_01/95.</title>
        <authorList>
            <consortium name="The Broad Institute Genomics Platform"/>
            <person name="Russ C."/>
            <person name="Tyler B."/>
            <person name="Panabieres F."/>
            <person name="Shan W."/>
            <person name="Tripathy S."/>
            <person name="Grunwald N."/>
            <person name="Machado M."/>
            <person name="Johnson C.S."/>
            <person name="Arredondo F."/>
            <person name="Hong C."/>
            <person name="Coffey M."/>
            <person name="Young S.K."/>
            <person name="Zeng Q."/>
            <person name="Gargeya S."/>
            <person name="Fitzgerald M."/>
            <person name="Abouelleil A."/>
            <person name="Alvarado L."/>
            <person name="Chapman S.B."/>
            <person name="Gainer-Dewar J."/>
            <person name="Goldberg J."/>
            <person name="Griggs A."/>
            <person name="Gujja S."/>
            <person name="Hansen M."/>
            <person name="Howarth C."/>
            <person name="Imamovic A."/>
            <person name="Ireland A."/>
            <person name="Larimer J."/>
            <person name="McCowan C."/>
            <person name="Murphy C."/>
            <person name="Pearson M."/>
            <person name="Poon T.W."/>
            <person name="Priest M."/>
            <person name="Roberts A."/>
            <person name="Saif S."/>
            <person name="Shea T."/>
            <person name="Sykes S."/>
            <person name="Wortman J."/>
            <person name="Nusbaum C."/>
            <person name="Birren B."/>
        </authorList>
    </citation>
    <scope>NUCLEOTIDE SEQUENCE [LARGE SCALE GENOMIC DNA]</scope>
    <source>
        <strain evidence="1">IAC_01/95</strain>
    </source>
</reference>
<evidence type="ECO:0000313" key="1">
    <source>
        <dbReference type="EMBL" id="ETM42564.1"/>
    </source>
</evidence>